<evidence type="ECO:0000313" key="2">
    <source>
        <dbReference type="EMBL" id="CAL1155350.1"/>
    </source>
</evidence>
<reference evidence="1" key="1">
    <citation type="submission" date="2022-10" db="EMBL/GenBank/DDBJ databases">
        <authorList>
            <person name="Chen Y."/>
            <person name="Dougan E. K."/>
            <person name="Chan C."/>
            <person name="Rhodes N."/>
            <person name="Thang M."/>
        </authorList>
    </citation>
    <scope>NUCLEOTIDE SEQUENCE</scope>
</reference>
<dbReference type="Proteomes" id="UP001152797">
    <property type="component" value="Unassembled WGS sequence"/>
</dbReference>
<evidence type="ECO:0000313" key="3">
    <source>
        <dbReference type="Proteomes" id="UP001152797"/>
    </source>
</evidence>
<reference evidence="2" key="2">
    <citation type="submission" date="2024-04" db="EMBL/GenBank/DDBJ databases">
        <authorList>
            <person name="Chen Y."/>
            <person name="Shah S."/>
            <person name="Dougan E. K."/>
            <person name="Thang M."/>
            <person name="Chan C."/>
        </authorList>
    </citation>
    <scope>NUCLEOTIDE SEQUENCE [LARGE SCALE GENOMIC DNA]</scope>
</reference>
<proteinExistence type="predicted"/>
<dbReference type="EMBL" id="CAMXCT010003016">
    <property type="protein sequence ID" value="CAI4001975.1"/>
    <property type="molecule type" value="Genomic_DNA"/>
</dbReference>
<dbReference type="EMBL" id="CAMXCT030003016">
    <property type="protein sequence ID" value="CAL4789287.1"/>
    <property type="molecule type" value="Genomic_DNA"/>
</dbReference>
<organism evidence="1">
    <name type="scientific">Cladocopium goreaui</name>
    <dbReference type="NCBI Taxonomy" id="2562237"/>
    <lineage>
        <taxon>Eukaryota</taxon>
        <taxon>Sar</taxon>
        <taxon>Alveolata</taxon>
        <taxon>Dinophyceae</taxon>
        <taxon>Suessiales</taxon>
        <taxon>Symbiodiniaceae</taxon>
        <taxon>Cladocopium</taxon>
    </lineage>
</organism>
<accession>A0A9P1G8W1</accession>
<keyword evidence="3" id="KW-1185">Reference proteome</keyword>
<name>A0A9P1G8W1_9DINO</name>
<dbReference type="AlphaFoldDB" id="A0A9P1G8W1"/>
<sequence>MVSHNQSLFSLREGVVLERKSQPGLKLLMQKFHAVVAHVDLTLKPRSSIEITIAGADGIFLVSPFLIPKATPAMEMKPMMINKLKASKMFTEVEIAAMKFQFKGCTFKKFHESIVAHDLLSLKKAVLKKVMQSGKKLP</sequence>
<dbReference type="EMBL" id="CAMXCT020003016">
    <property type="protein sequence ID" value="CAL1155350.1"/>
    <property type="molecule type" value="Genomic_DNA"/>
</dbReference>
<comment type="caution">
    <text evidence="1">The sequence shown here is derived from an EMBL/GenBank/DDBJ whole genome shotgun (WGS) entry which is preliminary data.</text>
</comment>
<gene>
    <name evidence="1" type="ORF">C1SCF055_LOCUS27964</name>
</gene>
<protein>
    <submittedName>
        <fullName evidence="1">Uncharacterized protein</fullName>
    </submittedName>
</protein>
<evidence type="ECO:0000313" key="1">
    <source>
        <dbReference type="EMBL" id="CAI4001975.1"/>
    </source>
</evidence>